<evidence type="ECO:0000313" key="9">
    <source>
        <dbReference type="EMBL" id="KAL2834620.1"/>
    </source>
</evidence>
<keyword evidence="3" id="KW-0862">Zinc</keyword>
<dbReference type="PROSITE" id="PS50048">
    <property type="entry name" value="ZN2_CY6_FUNGAL_2"/>
    <property type="match status" value="1"/>
</dbReference>
<dbReference type="Gene3D" id="4.10.240.10">
    <property type="entry name" value="Zn(2)-C6 fungal-type DNA-binding domain"/>
    <property type="match status" value="1"/>
</dbReference>
<gene>
    <name evidence="9" type="ORF">BJY01DRAFT_259489</name>
</gene>
<keyword evidence="5" id="KW-0238">DNA-binding</keyword>
<dbReference type="PANTHER" id="PTHR31668:SF18">
    <property type="entry name" value="MALTOSE FERMENTATION REGULATORY PROTEIN MAL13-RELATED"/>
    <property type="match status" value="1"/>
</dbReference>
<evidence type="ECO:0000256" key="1">
    <source>
        <dbReference type="ARBA" id="ARBA00004123"/>
    </source>
</evidence>
<evidence type="ECO:0000259" key="8">
    <source>
        <dbReference type="PROSITE" id="PS50048"/>
    </source>
</evidence>
<keyword evidence="10" id="KW-1185">Reference proteome</keyword>
<dbReference type="Proteomes" id="UP001610446">
    <property type="component" value="Unassembled WGS sequence"/>
</dbReference>
<dbReference type="PANTHER" id="PTHR31668">
    <property type="entry name" value="GLUCOSE TRANSPORT TRANSCRIPTION REGULATOR RGT1-RELATED-RELATED"/>
    <property type="match status" value="1"/>
</dbReference>
<feature type="domain" description="Zn(2)-C6 fungal-type" evidence="8">
    <location>
        <begin position="6"/>
        <end position="37"/>
    </location>
</feature>
<name>A0ABR4J3T1_9EURO</name>
<keyword evidence="4" id="KW-0805">Transcription regulation</keyword>
<evidence type="ECO:0000313" key="10">
    <source>
        <dbReference type="Proteomes" id="UP001610446"/>
    </source>
</evidence>
<dbReference type="InterPro" id="IPR050797">
    <property type="entry name" value="Carb_Metab_Trans_Reg"/>
</dbReference>
<dbReference type="SMART" id="SM00066">
    <property type="entry name" value="GAL4"/>
    <property type="match status" value="1"/>
</dbReference>
<evidence type="ECO:0000256" key="3">
    <source>
        <dbReference type="ARBA" id="ARBA00022833"/>
    </source>
</evidence>
<proteinExistence type="predicted"/>
<dbReference type="Pfam" id="PF00172">
    <property type="entry name" value="Zn_clus"/>
    <property type="match status" value="1"/>
</dbReference>
<dbReference type="CDD" id="cd00067">
    <property type="entry name" value="GAL4"/>
    <property type="match status" value="1"/>
</dbReference>
<keyword evidence="2" id="KW-0479">Metal-binding</keyword>
<dbReference type="InterPro" id="IPR001138">
    <property type="entry name" value="Zn2Cys6_DnaBD"/>
</dbReference>
<sequence>MSPKRACDTCISRKVRCSGFSPCDTCRDASKLVICTYSRPARKRGPKARRFARQGQVVDISSPDRPQSHGRLYSLPTKSKVAPDCISKSVLAVIVRRYQQSSYGVWPVINADALLQEIKSGEPEDFDPQAAIFYCLVTSLCAATMAQLHLAPISDGNSLVDSMVLAQTCQRIRDNSNCDRGNPGINSILTSFFLHVYHAKLNQRTSAMICIQDAIAGARILRLDKPSLQSLSLSENKLIVNKDLIFPLLWVTERGYALHLNISPSYTSVPSVMELASGPTVDPQARGVLHLVRLFVAFDHISLHRRSHTSVASASYLVDTENELASDRLSMGGQISARTADCHITREWMRTILWQEALALGFLSSTSYMALTSFGFPGQIGRDLLVSLQYFTAADLLPLGRDQLFKCFEIASTLADTILLTPTTSHLGCEFGPQDFLHALYQKLLPSLEQDLLLKSNLHSKMAKVLVVAPNRLLMMETTNMREKESKNHRVAAGQKFTI</sequence>
<comment type="subcellular location">
    <subcellularLocation>
        <location evidence="1">Nucleus</location>
    </subcellularLocation>
</comment>
<evidence type="ECO:0000256" key="7">
    <source>
        <dbReference type="ARBA" id="ARBA00023242"/>
    </source>
</evidence>
<keyword evidence="6" id="KW-0804">Transcription</keyword>
<keyword evidence="7" id="KW-0539">Nucleus</keyword>
<evidence type="ECO:0000256" key="5">
    <source>
        <dbReference type="ARBA" id="ARBA00023125"/>
    </source>
</evidence>
<organism evidence="9 10">
    <name type="scientific">Aspergillus pseudoustus</name>
    <dbReference type="NCBI Taxonomy" id="1810923"/>
    <lineage>
        <taxon>Eukaryota</taxon>
        <taxon>Fungi</taxon>
        <taxon>Dikarya</taxon>
        <taxon>Ascomycota</taxon>
        <taxon>Pezizomycotina</taxon>
        <taxon>Eurotiomycetes</taxon>
        <taxon>Eurotiomycetidae</taxon>
        <taxon>Eurotiales</taxon>
        <taxon>Aspergillaceae</taxon>
        <taxon>Aspergillus</taxon>
        <taxon>Aspergillus subgen. Nidulantes</taxon>
    </lineage>
</organism>
<evidence type="ECO:0000256" key="6">
    <source>
        <dbReference type="ARBA" id="ARBA00023163"/>
    </source>
</evidence>
<evidence type="ECO:0000256" key="4">
    <source>
        <dbReference type="ARBA" id="ARBA00023015"/>
    </source>
</evidence>
<dbReference type="EMBL" id="JBFXLU010000219">
    <property type="protein sequence ID" value="KAL2834620.1"/>
    <property type="molecule type" value="Genomic_DNA"/>
</dbReference>
<accession>A0ABR4J3T1</accession>
<protein>
    <recommendedName>
        <fullName evidence="8">Zn(2)-C6 fungal-type domain-containing protein</fullName>
    </recommendedName>
</protein>
<dbReference type="InterPro" id="IPR036864">
    <property type="entry name" value="Zn2-C6_fun-type_DNA-bd_sf"/>
</dbReference>
<dbReference type="CDD" id="cd12148">
    <property type="entry name" value="fungal_TF_MHR"/>
    <property type="match status" value="1"/>
</dbReference>
<reference evidence="9 10" key="1">
    <citation type="submission" date="2024-07" db="EMBL/GenBank/DDBJ databases">
        <title>Section-level genome sequencing and comparative genomics of Aspergillus sections Usti and Cavernicolus.</title>
        <authorList>
            <consortium name="Lawrence Berkeley National Laboratory"/>
            <person name="Nybo J.L."/>
            <person name="Vesth T.C."/>
            <person name="Theobald S."/>
            <person name="Frisvad J.C."/>
            <person name="Larsen T.O."/>
            <person name="Kjaerboelling I."/>
            <person name="Rothschild-Mancinelli K."/>
            <person name="Lyhne E.K."/>
            <person name="Kogle M.E."/>
            <person name="Barry K."/>
            <person name="Clum A."/>
            <person name="Na H."/>
            <person name="Ledsgaard L."/>
            <person name="Lin J."/>
            <person name="Lipzen A."/>
            <person name="Kuo A."/>
            <person name="Riley R."/>
            <person name="Mondo S."/>
            <person name="Labutti K."/>
            <person name="Haridas S."/>
            <person name="Pangalinan J."/>
            <person name="Salamov A.A."/>
            <person name="Simmons B.A."/>
            <person name="Magnuson J.K."/>
            <person name="Chen J."/>
            <person name="Drula E."/>
            <person name="Henrissat B."/>
            <person name="Wiebenga A."/>
            <person name="Lubbers R.J."/>
            <person name="Gomes A.C."/>
            <person name="Makela M.R."/>
            <person name="Stajich J."/>
            <person name="Grigoriev I.V."/>
            <person name="Mortensen U.H."/>
            <person name="De Vries R.P."/>
            <person name="Baker S.E."/>
            <person name="Andersen M.R."/>
        </authorList>
    </citation>
    <scope>NUCLEOTIDE SEQUENCE [LARGE SCALE GENOMIC DNA]</scope>
    <source>
        <strain evidence="9 10">CBS 123904</strain>
    </source>
</reference>
<dbReference type="SUPFAM" id="SSF57701">
    <property type="entry name" value="Zn2/Cys6 DNA-binding domain"/>
    <property type="match status" value="1"/>
</dbReference>
<comment type="caution">
    <text evidence="9">The sequence shown here is derived from an EMBL/GenBank/DDBJ whole genome shotgun (WGS) entry which is preliminary data.</text>
</comment>
<evidence type="ECO:0000256" key="2">
    <source>
        <dbReference type="ARBA" id="ARBA00022723"/>
    </source>
</evidence>